<dbReference type="Proteomes" id="UP000676336">
    <property type="component" value="Unassembled WGS sequence"/>
</dbReference>
<evidence type="ECO:0000313" key="1">
    <source>
        <dbReference type="EMBL" id="CAF5190186.1"/>
    </source>
</evidence>
<comment type="caution">
    <text evidence="1">The sequence shown here is derived from an EMBL/GenBank/DDBJ whole genome shotgun (WGS) entry which is preliminary data.</text>
</comment>
<protein>
    <submittedName>
        <fullName evidence="1">Uncharacterized protein</fullName>
    </submittedName>
</protein>
<organism evidence="1 2">
    <name type="scientific">Rotaria magnacalcarata</name>
    <dbReference type="NCBI Taxonomy" id="392030"/>
    <lineage>
        <taxon>Eukaryota</taxon>
        <taxon>Metazoa</taxon>
        <taxon>Spiralia</taxon>
        <taxon>Gnathifera</taxon>
        <taxon>Rotifera</taxon>
        <taxon>Eurotatoria</taxon>
        <taxon>Bdelloidea</taxon>
        <taxon>Philodinida</taxon>
        <taxon>Philodinidae</taxon>
        <taxon>Rotaria</taxon>
    </lineage>
</organism>
<accession>A0A8S3I0G4</accession>
<sequence length="69" mass="7952">MPVAQFLNNPSITELRYKHLRFLITDSPTNENIQSFIETCLKYDVTALIRVSEKTYDEKPIEAAGIKVH</sequence>
<evidence type="ECO:0000313" key="2">
    <source>
        <dbReference type="Proteomes" id="UP000676336"/>
    </source>
</evidence>
<proteinExistence type="predicted"/>
<feature type="non-terminal residue" evidence="1">
    <location>
        <position position="1"/>
    </location>
</feature>
<dbReference type="AlphaFoldDB" id="A0A8S3I0G4"/>
<dbReference type="EMBL" id="CAJOBI010324785">
    <property type="protein sequence ID" value="CAF5190186.1"/>
    <property type="molecule type" value="Genomic_DNA"/>
</dbReference>
<dbReference type="InterPro" id="IPR029021">
    <property type="entry name" value="Prot-tyrosine_phosphatase-like"/>
</dbReference>
<gene>
    <name evidence="1" type="ORF">SMN809_LOCUS72006</name>
</gene>
<name>A0A8S3I0G4_9BILA</name>
<dbReference type="SUPFAM" id="SSF52799">
    <property type="entry name" value="(Phosphotyrosine protein) phosphatases II"/>
    <property type="match status" value="1"/>
</dbReference>
<reference evidence="1" key="1">
    <citation type="submission" date="2021-02" db="EMBL/GenBank/DDBJ databases">
        <authorList>
            <person name="Nowell W R."/>
        </authorList>
    </citation>
    <scope>NUCLEOTIDE SEQUENCE</scope>
</reference>
<dbReference type="Gene3D" id="3.90.190.10">
    <property type="entry name" value="Protein tyrosine phosphatase superfamily"/>
    <property type="match status" value="1"/>
</dbReference>